<gene>
    <name evidence="2" type="ordered locus">MA_2772</name>
</gene>
<evidence type="ECO:0000259" key="1">
    <source>
        <dbReference type="PROSITE" id="PS50983"/>
    </source>
</evidence>
<name>Q8TM94_METAC</name>
<evidence type="ECO:0000313" key="3">
    <source>
        <dbReference type="Proteomes" id="UP000002487"/>
    </source>
</evidence>
<dbReference type="Pfam" id="PF01497">
    <property type="entry name" value="Peripla_BP_2"/>
    <property type="match status" value="1"/>
</dbReference>
<dbReference type="PANTHER" id="PTHR30535:SF34">
    <property type="entry name" value="MOLYBDATE-BINDING PROTEIN MOLA"/>
    <property type="match status" value="1"/>
</dbReference>
<dbReference type="Proteomes" id="UP000002487">
    <property type="component" value="Chromosome"/>
</dbReference>
<accession>Q8TM94</accession>
<dbReference type="KEGG" id="mac:MA_2772"/>
<dbReference type="PROSITE" id="PS50983">
    <property type="entry name" value="FE_B12_PBP"/>
    <property type="match status" value="1"/>
</dbReference>
<dbReference type="PANTHER" id="PTHR30535">
    <property type="entry name" value="VITAMIN B12-BINDING PROTEIN"/>
    <property type="match status" value="1"/>
</dbReference>
<dbReference type="HOGENOM" id="CLU_038034_2_0_2"/>
<dbReference type="InParanoid" id="Q8TM94"/>
<keyword evidence="3" id="KW-1185">Reference proteome</keyword>
<dbReference type="Gene3D" id="3.40.50.1980">
    <property type="entry name" value="Nitrogenase molybdenum iron protein domain"/>
    <property type="match status" value="2"/>
</dbReference>
<organism evidence="2 3">
    <name type="scientific">Methanosarcina acetivorans (strain ATCC 35395 / DSM 2834 / JCM 12185 / C2A)</name>
    <dbReference type="NCBI Taxonomy" id="188937"/>
    <lineage>
        <taxon>Archaea</taxon>
        <taxon>Methanobacteriati</taxon>
        <taxon>Methanobacteriota</taxon>
        <taxon>Stenosarchaea group</taxon>
        <taxon>Methanomicrobia</taxon>
        <taxon>Methanosarcinales</taxon>
        <taxon>Methanosarcinaceae</taxon>
        <taxon>Methanosarcina</taxon>
    </lineage>
</organism>
<protein>
    <submittedName>
        <fullName evidence="2">Iron(III) ABC transporter, solute-binding protein</fullName>
    </submittedName>
</protein>
<dbReference type="EMBL" id="AE010299">
    <property type="protein sequence ID" value="AAM06150.1"/>
    <property type="molecule type" value="Genomic_DNA"/>
</dbReference>
<feature type="domain" description="Fe/B12 periplasmic-binding" evidence="1">
    <location>
        <begin position="61"/>
        <end position="348"/>
    </location>
</feature>
<evidence type="ECO:0000313" key="2">
    <source>
        <dbReference type="EMBL" id="AAM06150.1"/>
    </source>
</evidence>
<dbReference type="EnsemblBacteria" id="AAM06150">
    <property type="protein sequence ID" value="AAM06150"/>
    <property type="gene ID" value="MA_2772"/>
</dbReference>
<dbReference type="AlphaFoldDB" id="Q8TM94"/>
<proteinExistence type="predicted"/>
<dbReference type="SUPFAM" id="SSF53807">
    <property type="entry name" value="Helical backbone' metal receptor"/>
    <property type="match status" value="1"/>
</dbReference>
<sequence>MGNIIHIKKLSIGIGALLVVLLIVIFPTETDQETNTTAADSKIIIIDALGREVILDKPAERIAYTHYSVAEVLKAIGAWDRVVARDGYISDENFYPNLDEIPAICPARNPMDINYEKTVEVQPDVLILPKFEWYDDTDEIINRLEPDIPVVFVDTLNPDSFCDTVQIIGTIVGNEDEAQEYIEFYSGIYDPIVAKTSQIAQEDSLNVFYKAFSDTPEQIKTYGKEMPGGNELFNAAGGKNIAETLSFAYGDVDREWILEQDIDAVVVMCWDQHYPETFGYAVNDSELATKSGKEIQEEIMGQDIFAHTEAVKNKKVYLLHNELLSTPRNIIAIAYMAKWFYPDMFPDLDPEALHQEYLDRFIGADYNLSNVGLFAYPA</sequence>
<dbReference type="InterPro" id="IPR002491">
    <property type="entry name" value="ABC_transptr_periplasmic_BD"/>
</dbReference>
<reference evidence="2 3" key="1">
    <citation type="journal article" date="2002" name="Genome Res.">
        <title>The genome of Methanosarcina acetivorans reveals extensive metabolic and physiological diversity.</title>
        <authorList>
            <person name="Galagan J.E."/>
            <person name="Nusbaum C."/>
            <person name="Roy A."/>
            <person name="Endrizzi M.G."/>
            <person name="Macdonald P."/>
            <person name="FitzHugh W."/>
            <person name="Calvo S."/>
            <person name="Engels R."/>
            <person name="Smirnov S."/>
            <person name="Atnoor D."/>
            <person name="Brown A."/>
            <person name="Allen N."/>
            <person name="Naylor J."/>
            <person name="Stange-Thomann N."/>
            <person name="DeArellano K."/>
            <person name="Johnson R."/>
            <person name="Linton L."/>
            <person name="McEwan P."/>
            <person name="McKernan K."/>
            <person name="Talamas J."/>
            <person name="Tirrell A."/>
            <person name="Ye W."/>
            <person name="Zimmer A."/>
            <person name="Barber R.D."/>
            <person name="Cann I."/>
            <person name="Graham D.E."/>
            <person name="Grahame D.A."/>
            <person name="Guss A."/>
            <person name="Hedderich R."/>
            <person name="Ingram-Smith C."/>
            <person name="Kuettner C.H."/>
            <person name="Krzycki J.A."/>
            <person name="Leigh J.A."/>
            <person name="Li W."/>
            <person name="Liu J."/>
            <person name="Mukhopadhyay B."/>
            <person name="Reeve J.N."/>
            <person name="Smith K."/>
            <person name="Springer T.A."/>
            <person name="Umayam L.A."/>
            <person name="White O."/>
            <person name="White R.H."/>
            <person name="de Macario E.C."/>
            <person name="Ferry J.G."/>
            <person name="Jarrell K.F."/>
            <person name="Jing H."/>
            <person name="Macario A.J.L."/>
            <person name="Paulsen I."/>
            <person name="Pritchett M."/>
            <person name="Sowers K.R."/>
            <person name="Swanson R.V."/>
            <person name="Zinder S.H."/>
            <person name="Lander E."/>
            <person name="Metcalf W.W."/>
            <person name="Birren B."/>
        </authorList>
    </citation>
    <scope>NUCLEOTIDE SEQUENCE [LARGE SCALE GENOMIC DNA]</scope>
    <source>
        <strain evidence="3">ATCC 35395 / DSM 2834 / JCM 12185 / C2A</strain>
    </source>
</reference>
<dbReference type="InterPro" id="IPR050902">
    <property type="entry name" value="ABC_Transporter_SBP"/>
</dbReference>
<dbReference type="PhylomeDB" id="Q8TM94"/>
<dbReference type="STRING" id="188937.MA_2772"/>